<dbReference type="EMBL" id="QXGE01003066">
    <property type="protein sequence ID" value="KAE9277306.1"/>
    <property type="molecule type" value="Genomic_DNA"/>
</dbReference>
<evidence type="ECO:0000313" key="12">
    <source>
        <dbReference type="Proteomes" id="UP000433483"/>
    </source>
</evidence>
<evidence type="ECO:0000313" key="8">
    <source>
        <dbReference type="EMBL" id="KAE9199460.1"/>
    </source>
</evidence>
<protein>
    <recommendedName>
        <fullName evidence="20">RxLR effector protein</fullName>
    </recommendedName>
</protein>
<keyword evidence="12" id="KW-1185">Reference proteome</keyword>
<evidence type="ECO:0000313" key="3">
    <source>
        <dbReference type="EMBL" id="KAE8991726.1"/>
    </source>
</evidence>
<evidence type="ECO:0000313" key="6">
    <source>
        <dbReference type="EMBL" id="KAE9087590.1"/>
    </source>
</evidence>
<dbReference type="EMBL" id="QXGD01001727">
    <property type="protein sequence ID" value="KAE9200207.1"/>
    <property type="molecule type" value="Genomic_DNA"/>
</dbReference>
<name>A0A6A3X1K5_9STRA</name>
<gene>
    <name evidence="10" type="ORF">PF001_g25716</name>
    <name evidence="9" type="ORF">PF002_g21900</name>
    <name evidence="8" type="ORF">PF004_g19265</name>
    <name evidence="7" type="ORF">PF005_g19009</name>
    <name evidence="6" type="ORF">PF006_g25771</name>
    <name evidence="4" type="ORF">PF007_g20826</name>
    <name evidence="2" type="ORF">PF009_g21285</name>
    <name evidence="5" type="ORF">PF010_g19817</name>
    <name evidence="3" type="ORF">PF011_g17832</name>
</gene>
<dbReference type="EMBL" id="QXGF01001656">
    <property type="protein sequence ID" value="KAE8928576.1"/>
    <property type="molecule type" value="Genomic_DNA"/>
</dbReference>
<evidence type="ECO:0000313" key="17">
    <source>
        <dbReference type="Proteomes" id="UP000460718"/>
    </source>
</evidence>
<dbReference type="EMBL" id="QXGB01001422">
    <property type="protein sequence ID" value="KAE9191038.1"/>
    <property type="molecule type" value="Genomic_DNA"/>
</dbReference>
<comment type="caution">
    <text evidence="7">The sequence shown here is derived from an EMBL/GenBank/DDBJ whole genome shotgun (WGS) entry which is preliminary data.</text>
</comment>
<dbReference type="Proteomes" id="UP000488956">
    <property type="component" value="Unassembled WGS sequence"/>
</dbReference>
<dbReference type="EMBL" id="QXFX01001630">
    <property type="protein sequence ID" value="KAE9087190.1"/>
    <property type="molecule type" value="Genomic_DNA"/>
</dbReference>
<evidence type="ECO:0000313" key="16">
    <source>
        <dbReference type="Proteomes" id="UP000441208"/>
    </source>
</evidence>
<evidence type="ECO:0000313" key="5">
    <source>
        <dbReference type="EMBL" id="KAE9087190.1"/>
    </source>
</evidence>
<evidence type="ECO:0008006" key="20">
    <source>
        <dbReference type="Google" id="ProtNLM"/>
    </source>
</evidence>
<evidence type="ECO:0000313" key="18">
    <source>
        <dbReference type="Proteomes" id="UP000476176"/>
    </source>
</evidence>
<feature type="chain" id="PRO_5036166617" description="RxLR effector protein" evidence="1">
    <location>
        <begin position="20"/>
        <end position="49"/>
    </location>
</feature>
<evidence type="ECO:0000313" key="9">
    <source>
        <dbReference type="EMBL" id="KAE9200207.1"/>
    </source>
</evidence>
<dbReference type="Proteomes" id="UP000476176">
    <property type="component" value="Unassembled WGS sequence"/>
</dbReference>
<dbReference type="EMBL" id="QXFW01001379">
    <property type="protein sequence ID" value="KAE8991726.1"/>
    <property type="molecule type" value="Genomic_DNA"/>
</dbReference>
<reference evidence="11 12" key="1">
    <citation type="submission" date="2018-08" db="EMBL/GenBank/DDBJ databases">
        <title>Genomic investigation of the strawberry pathogen Phytophthora fragariae indicates pathogenicity is determined by transcriptional variation in three key races.</title>
        <authorList>
            <person name="Adams T.M."/>
            <person name="Armitage A.D."/>
            <person name="Sobczyk M.K."/>
            <person name="Bates H.J."/>
            <person name="Dunwell J.M."/>
            <person name="Nellist C.F."/>
            <person name="Harrison R.J."/>
        </authorList>
    </citation>
    <scope>NUCLEOTIDE SEQUENCE [LARGE SCALE GENOMIC DNA]</scope>
    <source>
        <strain evidence="10 13">A4</strain>
        <strain evidence="9 14">BC-1</strain>
        <strain evidence="8 18">BC-23</strain>
        <strain evidence="7 12">NOV-27</strain>
        <strain evidence="6 15">NOV-5</strain>
        <strain evidence="4 16">NOV-71</strain>
        <strain evidence="2 11">NOV-9</strain>
        <strain evidence="5 19">ONT-3</strain>
        <strain evidence="3 17">SCRP245</strain>
    </source>
</reference>
<dbReference type="EMBL" id="QXGA01003096">
    <property type="protein sequence ID" value="KAE9087590.1"/>
    <property type="molecule type" value="Genomic_DNA"/>
</dbReference>
<feature type="signal peptide" evidence="1">
    <location>
        <begin position="1"/>
        <end position="19"/>
    </location>
</feature>
<keyword evidence="1" id="KW-0732">Signal</keyword>
<evidence type="ECO:0000313" key="7">
    <source>
        <dbReference type="EMBL" id="KAE9191038.1"/>
    </source>
</evidence>
<accession>A0A6A3X1K5</accession>
<dbReference type="Proteomes" id="UP000441208">
    <property type="component" value="Unassembled WGS sequence"/>
</dbReference>
<evidence type="ECO:0000313" key="11">
    <source>
        <dbReference type="Proteomes" id="UP000429523"/>
    </source>
</evidence>
<organism evidence="7 12">
    <name type="scientific">Phytophthora fragariae</name>
    <dbReference type="NCBI Taxonomy" id="53985"/>
    <lineage>
        <taxon>Eukaryota</taxon>
        <taxon>Sar</taxon>
        <taxon>Stramenopiles</taxon>
        <taxon>Oomycota</taxon>
        <taxon>Peronosporomycetes</taxon>
        <taxon>Peronosporales</taxon>
        <taxon>Peronosporaceae</taxon>
        <taxon>Phytophthora</taxon>
    </lineage>
</organism>
<dbReference type="AlphaFoldDB" id="A0A6A3X1K5"/>
<dbReference type="EMBL" id="QXFZ01001702">
    <property type="protein sequence ID" value="KAE9086300.1"/>
    <property type="molecule type" value="Genomic_DNA"/>
</dbReference>
<dbReference type="Proteomes" id="UP000440732">
    <property type="component" value="Unassembled WGS sequence"/>
</dbReference>
<dbReference type="Proteomes" id="UP000433483">
    <property type="component" value="Unassembled WGS sequence"/>
</dbReference>
<dbReference type="Proteomes" id="UP000437068">
    <property type="component" value="Unassembled WGS sequence"/>
</dbReference>
<evidence type="ECO:0000313" key="4">
    <source>
        <dbReference type="EMBL" id="KAE9086300.1"/>
    </source>
</evidence>
<evidence type="ECO:0000313" key="2">
    <source>
        <dbReference type="EMBL" id="KAE8928576.1"/>
    </source>
</evidence>
<proteinExistence type="predicted"/>
<dbReference type="Proteomes" id="UP000429523">
    <property type="component" value="Unassembled WGS sequence"/>
</dbReference>
<dbReference type="Proteomes" id="UP000460718">
    <property type="component" value="Unassembled WGS sequence"/>
</dbReference>
<evidence type="ECO:0000313" key="13">
    <source>
        <dbReference type="Proteomes" id="UP000437068"/>
    </source>
</evidence>
<dbReference type="EMBL" id="QXGC01001611">
    <property type="protein sequence ID" value="KAE9199460.1"/>
    <property type="molecule type" value="Genomic_DNA"/>
</dbReference>
<evidence type="ECO:0000313" key="10">
    <source>
        <dbReference type="EMBL" id="KAE9277306.1"/>
    </source>
</evidence>
<evidence type="ECO:0000313" key="15">
    <source>
        <dbReference type="Proteomes" id="UP000440732"/>
    </source>
</evidence>
<evidence type="ECO:0000313" key="14">
    <source>
        <dbReference type="Proteomes" id="UP000440367"/>
    </source>
</evidence>
<evidence type="ECO:0000256" key="1">
    <source>
        <dbReference type="SAM" id="SignalP"/>
    </source>
</evidence>
<dbReference type="Proteomes" id="UP000440367">
    <property type="component" value="Unassembled WGS sequence"/>
</dbReference>
<evidence type="ECO:0000313" key="19">
    <source>
        <dbReference type="Proteomes" id="UP000488956"/>
    </source>
</evidence>
<sequence length="49" mass="5407">MRFLALLIVACLVESVVTALGQVREHPSLSALRAKFWKYGGKTKGGCDW</sequence>